<dbReference type="EMBL" id="FMAU01000004">
    <property type="protein sequence ID" value="SCC23736.1"/>
    <property type="molecule type" value="Genomic_DNA"/>
</dbReference>
<sequence>MSLVKGIEDKLEILELFPEVKNNNKNIDYLYIAGSIMEGFGNESSDVDVFVISEEPEKLLNNHKRHAREATMKVGESLIKNIVINDVRYDFEYYSSSHFHTIINELNSLNFNTDEHISRLPADDVDLLHRLKFASPLLHEETFKTMKEEINFENLNKYIVVTTIEKYDGYLEDLEGALSSNDLGTAYVVVKLLLKNAVNAYLASVGETNPGEKWIYRKLLRYTTENPEGDLLKLFLQLDSYPFSEETIKEYAFNVVNFTQGLIMKAQIILK</sequence>
<dbReference type="RefSeq" id="WP_058299319.1">
    <property type="nucleotide sequence ID" value="NZ_FMAU01000004.1"/>
</dbReference>
<dbReference type="Gene3D" id="3.30.460.10">
    <property type="entry name" value="Beta Polymerase, domain 2"/>
    <property type="match status" value="1"/>
</dbReference>
<dbReference type="GO" id="GO:0016779">
    <property type="term" value="F:nucleotidyltransferase activity"/>
    <property type="evidence" value="ECO:0007669"/>
    <property type="project" value="InterPro"/>
</dbReference>
<dbReference type="InterPro" id="IPR002934">
    <property type="entry name" value="Polymerase_NTP_transf_dom"/>
</dbReference>
<gene>
    <name evidence="2" type="ORF">GA0061094_3336</name>
</gene>
<evidence type="ECO:0000313" key="2">
    <source>
        <dbReference type="EMBL" id="SCC23736.1"/>
    </source>
</evidence>
<dbReference type="SUPFAM" id="SSF81301">
    <property type="entry name" value="Nucleotidyltransferase"/>
    <property type="match status" value="1"/>
</dbReference>
<feature type="domain" description="Polymerase nucleotidyl transferase" evidence="1">
    <location>
        <begin position="17"/>
        <end position="62"/>
    </location>
</feature>
<protein>
    <submittedName>
        <fullName evidence="2">Nucleotidyltransferase domain-containing protein</fullName>
    </submittedName>
</protein>
<dbReference type="OrthoDB" id="2861242at2"/>
<keyword evidence="2" id="KW-0808">Transferase</keyword>
<dbReference type="Pfam" id="PF01909">
    <property type="entry name" value="NTP_transf_2"/>
    <property type="match status" value="1"/>
</dbReference>
<evidence type="ECO:0000259" key="1">
    <source>
        <dbReference type="Pfam" id="PF01909"/>
    </source>
</evidence>
<name>A0A0V8HDJ1_9BACI</name>
<dbReference type="AlphaFoldDB" id="A0A0V8HDJ1"/>
<dbReference type="Proteomes" id="UP000181997">
    <property type="component" value="Unassembled WGS sequence"/>
</dbReference>
<reference evidence="3" key="1">
    <citation type="submission" date="2016-08" db="EMBL/GenBank/DDBJ databases">
        <authorList>
            <person name="Varghese N."/>
            <person name="Submissions Spin"/>
        </authorList>
    </citation>
    <scope>NUCLEOTIDE SEQUENCE [LARGE SCALE GENOMIC DNA]</scope>
    <source>
        <strain evidence="3">SGD-1123</strain>
    </source>
</reference>
<accession>A0A0V8HDJ1</accession>
<dbReference type="InterPro" id="IPR043519">
    <property type="entry name" value="NT_sf"/>
</dbReference>
<organism evidence="2 3">
    <name type="scientific">[Bacillus] enclensis</name>
    <dbReference type="NCBI Taxonomy" id="1402860"/>
    <lineage>
        <taxon>Bacteria</taxon>
        <taxon>Bacillati</taxon>
        <taxon>Bacillota</taxon>
        <taxon>Bacilli</taxon>
        <taxon>Bacillales</taxon>
        <taxon>Bacillaceae</taxon>
        <taxon>Rossellomorea</taxon>
    </lineage>
</organism>
<evidence type="ECO:0000313" key="3">
    <source>
        <dbReference type="Proteomes" id="UP000181997"/>
    </source>
</evidence>
<keyword evidence="3" id="KW-1185">Reference proteome</keyword>
<proteinExistence type="predicted"/>